<evidence type="ECO:0000313" key="1">
    <source>
        <dbReference type="EMBL" id="ADN01282.1"/>
    </source>
</evidence>
<dbReference type="Proteomes" id="UP000001296">
    <property type="component" value="Chromosome"/>
</dbReference>
<organism evidence="1 2">
    <name type="scientific">Winmispira thermophila (strain ATCC 49972 / DSM 6192 / RI 19.B1)</name>
    <name type="common">Spirochaeta thermophila</name>
    <dbReference type="NCBI Taxonomy" id="665571"/>
    <lineage>
        <taxon>Bacteria</taxon>
        <taxon>Pseudomonadati</taxon>
        <taxon>Spirochaetota</taxon>
        <taxon>Spirochaetia</taxon>
        <taxon>Winmispirales</taxon>
        <taxon>Winmispiraceae</taxon>
        <taxon>Winmispira</taxon>
    </lineage>
</organism>
<dbReference type="AlphaFoldDB" id="E0RP88"/>
<dbReference type="EMBL" id="CP001698">
    <property type="protein sequence ID" value="ADN01282.1"/>
    <property type="molecule type" value="Genomic_DNA"/>
</dbReference>
<dbReference type="eggNOG" id="ENOG5033VMJ">
    <property type="taxonomic scope" value="Bacteria"/>
</dbReference>
<name>E0RP88_WINT6</name>
<evidence type="ECO:0008006" key="3">
    <source>
        <dbReference type="Google" id="ProtNLM"/>
    </source>
</evidence>
<dbReference type="HOGENOM" id="CLU_403286_0_0_12"/>
<reference evidence="1 2" key="2">
    <citation type="journal article" date="2010" name="J. Bacteriol.">
        <title>Genome sequence of the polysaccharide-degrading, thermophilic anaerobe Spirochaeta thermophila DSM 6192.</title>
        <authorList>
            <person name="Angelov A."/>
            <person name="Liebl S."/>
            <person name="Ballschmiter M."/>
            <person name="Bomeke M."/>
            <person name="Lehmann R."/>
            <person name="Liesegang H."/>
            <person name="Daniel R."/>
            <person name="Liebl W."/>
        </authorList>
    </citation>
    <scope>NUCLEOTIDE SEQUENCE [LARGE SCALE GENOMIC DNA]</scope>
    <source>
        <strain evidence="2">ATCC 49972 / DSM 6192 / RI 19.B1</strain>
    </source>
</reference>
<gene>
    <name evidence="1" type="ordered locus">STHERM_c03090</name>
</gene>
<dbReference type="RefSeq" id="WP_013313123.1">
    <property type="nucleotide sequence ID" value="NC_014484.1"/>
</dbReference>
<sequence>MERRRADIDRFTAYLLTLPDRDFLRLIRNYLGRIETPYHKPQLVERLYRFLESPRIQEAILALLTPHDRAHLSLIAALGEPPPEVFTSFLEEEGEEDPHLILHRLRDRLLVYLDTADEPPRIRFTPPLRPLLETRVLSLEAVLPPEGPTPPSSPPHPWLTDPLLGALLSLLTDDPSLLDTRDGTPTSRARTRIASRIPHFSHHPDHLPLLVRALTRLSLIPAPTPAALLARFRALADLPPSTRLPLLWAAAIAPDGADPHPLAAALLALPDLLPPTHTYTPSTITRALRLALTLHTQPHTQPHTPPPIEDLASLGLLVPHETTLSLTPHIPTLLNPPETPPFKVEASGHLIVHPHAVLSDLLVPCAALSLIRHDTVSRYELTKPALRRGLETGIEIAELRLALTVGSGHPVPQPVAATLTLWQEEAERARHLRGIVAILEPEYARIVRQSPQFSACVWETLGETIFLVREERWEEWKTLLEHAGIGLLGPVEEETPPSEGPLPLPTHLAPPVVPVLPEALTAPPPDLRPALLEALERTPLSEEARHLLKARIEEGYILTPAQLSGETADTELLESDGLDYHGKLRVLEEALSHAGDLVEVCILGHKDPTTLLVRPLALKKKGASHYLEAIPEGEEAPLHIPVRTIQHVRRIPRTLTG</sequence>
<dbReference type="PaxDb" id="665571-STHERM_c03090"/>
<reference key="1">
    <citation type="submission" date="2009-08" db="EMBL/GenBank/DDBJ databases">
        <title>The genome sequence of Spirochaeta thermophila DSM6192.</title>
        <authorList>
            <person name="Angelov A."/>
            <person name="Mientus M."/>
            <person name="Wittenberg S."/>
            <person name="Lehmann R."/>
            <person name="Liesegang H."/>
            <person name="Daniel R."/>
            <person name="Liebl W."/>
        </authorList>
    </citation>
    <scope>NUCLEOTIDE SEQUENCE</scope>
    <source>
        <strain>DSM 6192</strain>
    </source>
</reference>
<dbReference type="KEGG" id="sta:STHERM_c03090"/>
<proteinExistence type="predicted"/>
<accession>E0RP88</accession>
<protein>
    <recommendedName>
        <fullName evidence="3">Helicase XPB/Ssl2 N-terminal domain-containing protein</fullName>
    </recommendedName>
</protein>
<evidence type="ECO:0000313" key="2">
    <source>
        <dbReference type="Proteomes" id="UP000001296"/>
    </source>
</evidence>